<dbReference type="HOGENOM" id="CLU_2212007_0_0_1"/>
<feature type="signal peptide" evidence="2">
    <location>
        <begin position="1"/>
        <end position="17"/>
    </location>
</feature>
<dbReference type="AlphaFoldDB" id="C8Z6T3"/>
<gene>
    <name evidence="3" type="ORF">EC1118_1E8_0166g</name>
</gene>
<evidence type="ECO:0000256" key="1">
    <source>
        <dbReference type="SAM" id="Phobius"/>
    </source>
</evidence>
<proteinExistence type="predicted"/>
<keyword evidence="1" id="KW-1133">Transmembrane helix</keyword>
<feature type="chain" id="PRO_5002994070" evidence="2">
    <location>
        <begin position="18"/>
        <end position="107"/>
    </location>
</feature>
<sequence>MSLSFLLFSPFLPPCFSSISICLSVLSTVSFFFAFTIPHYVLRCGSVDEWHIHSSAEDFRTQRCVCCEAVCFLTWLFACLCVMVTFVRSEPHKMACRHSLQLKIKHI</sequence>
<keyword evidence="1" id="KW-0472">Membrane</keyword>
<keyword evidence="1" id="KW-0812">Transmembrane</keyword>
<feature type="transmembrane region" description="Helical" evidence="1">
    <location>
        <begin position="72"/>
        <end position="89"/>
    </location>
</feature>
<evidence type="ECO:0000313" key="3">
    <source>
        <dbReference type="EMBL" id="CAY79099.1"/>
    </source>
</evidence>
<evidence type="ECO:0000256" key="2">
    <source>
        <dbReference type="SAM" id="SignalP"/>
    </source>
</evidence>
<organism evidence="3">
    <name type="scientific">Saccharomyces cerevisiae (strain Lalvin EC1118 / Prise de mousse)</name>
    <name type="common">Baker's yeast</name>
    <dbReference type="NCBI Taxonomy" id="643680"/>
    <lineage>
        <taxon>Eukaryota</taxon>
        <taxon>Fungi</taxon>
        <taxon>Dikarya</taxon>
        <taxon>Ascomycota</taxon>
        <taxon>Saccharomycotina</taxon>
        <taxon>Saccharomycetes</taxon>
        <taxon>Saccharomycetales</taxon>
        <taxon>Saccharomycetaceae</taxon>
        <taxon>Saccharomyces</taxon>
    </lineage>
</organism>
<dbReference type="EMBL" id="FN393067">
    <property type="protein sequence ID" value="CAY79099.1"/>
    <property type="molecule type" value="Genomic_DNA"/>
</dbReference>
<protein>
    <submittedName>
        <fullName evidence="3">EC1118_1E8_0166p</fullName>
    </submittedName>
</protein>
<accession>C8Z6T3</accession>
<name>C8Z6T3_YEAS8</name>
<reference evidence="3" key="1">
    <citation type="journal article" date="2009" name="Proc. Natl. Acad. Sci. U.S.A.">
        <title>Eukaryote-to-eukaryote gene transfer events revealed by the genome sequence of the wine yeast Saccharomyces cerevisiae EC1118.</title>
        <authorList>
            <person name="Novo M."/>
            <person name="Bigey F."/>
            <person name="Beyne E."/>
            <person name="Galeote V."/>
            <person name="Gavory F."/>
            <person name="Mallet S."/>
            <person name="Cambot B."/>
            <person name="Legras J.L."/>
            <person name="Wincker P."/>
            <person name="Casaregola S."/>
            <person name="Dequin S."/>
        </authorList>
    </citation>
    <scope>NUCLEOTIDE SEQUENCE [LARGE SCALE GENOMIC DNA]</scope>
    <source>
        <strain evidence="3">Lalvin EC1118</strain>
        <strain>Lalvin EC1118 / Prise de mousse</strain>
    </source>
</reference>
<keyword evidence="2" id="KW-0732">Signal</keyword>